<protein>
    <submittedName>
        <fullName evidence="2">Uncharacterized protein</fullName>
    </submittedName>
</protein>
<feature type="region of interest" description="Disordered" evidence="1">
    <location>
        <begin position="36"/>
        <end position="91"/>
    </location>
</feature>
<feature type="compositionally biased region" description="Polar residues" evidence="1">
    <location>
        <begin position="36"/>
        <end position="45"/>
    </location>
</feature>
<organism evidence="2 3">
    <name type="scientific">Pelobates cultripes</name>
    <name type="common">Western spadefoot toad</name>
    <dbReference type="NCBI Taxonomy" id="61616"/>
    <lineage>
        <taxon>Eukaryota</taxon>
        <taxon>Metazoa</taxon>
        <taxon>Chordata</taxon>
        <taxon>Craniata</taxon>
        <taxon>Vertebrata</taxon>
        <taxon>Euteleostomi</taxon>
        <taxon>Amphibia</taxon>
        <taxon>Batrachia</taxon>
        <taxon>Anura</taxon>
        <taxon>Pelobatoidea</taxon>
        <taxon>Pelobatidae</taxon>
        <taxon>Pelobates</taxon>
    </lineage>
</organism>
<feature type="compositionally biased region" description="Basic residues" evidence="1">
    <location>
        <begin position="51"/>
        <end position="88"/>
    </location>
</feature>
<dbReference type="Proteomes" id="UP001295444">
    <property type="component" value="Chromosome 01"/>
</dbReference>
<evidence type="ECO:0000313" key="2">
    <source>
        <dbReference type="EMBL" id="CAH2220649.1"/>
    </source>
</evidence>
<sequence length="139" mass="15959">MTDTMRFPRHQTELQDKLAALFDAFWLKLESRAQQQASLHATSQLPDRHPSHTKYQARVRAARKAPRGRRNRPHTSAKHKKLYKKKPTRPNAEFCRNHTAYLDTPTQGIKQPDTNTPVLRGLKPLTELQFDKVPTAGIG</sequence>
<evidence type="ECO:0000313" key="3">
    <source>
        <dbReference type="Proteomes" id="UP001295444"/>
    </source>
</evidence>
<dbReference type="AlphaFoldDB" id="A0AAD1QZ63"/>
<gene>
    <name evidence="2" type="ORF">PECUL_23A025308</name>
</gene>
<keyword evidence="3" id="KW-1185">Reference proteome</keyword>
<proteinExistence type="predicted"/>
<evidence type="ECO:0000256" key="1">
    <source>
        <dbReference type="SAM" id="MobiDB-lite"/>
    </source>
</evidence>
<name>A0AAD1QZ63_PELCU</name>
<reference evidence="2" key="1">
    <citation type="submission" date="2022-03" db="EMBL/GenBank/DDBJ databases">
        <authorList>
            <person name="Alioto T."/>
            <person name="Alioto T."/>
            <person name="Gomez Garrido J."/>
        </authorList>
    </citation>
    <scope>NUCLEOTIDE SEQUENCE</scope>
</reference>
<dbReference type="EMBL" id="OW240912">
    <property type="protein sequence ID" value="CAH2220649.1"/>
    <property type="molecule type" value="Genomic_DNA"/>
</dbReference>
<accession>A0AAD1QZ63</accession>